<dbReference type="AlphaFoldDB" id="A0A2A8ZUN8"/>
<protein>
    <recommendedName>
        <fullName evidence="3">Polysaccharide lyase</fullName>
    </recommendedName>
</protein>
<reference evidence="1 2" key="1">
    <citation type="submission" date="2017-09" db="EMBL/GenBank/DDBJ databases">
        <title>Large-scale bioinformatics analysis of Bacillus genomes uncovers conserved roles of natural products in bacterial physiology.</title>
        <authorList>
            <consortium name="Agbiome Team Llc"/>
            <person name="Bleich R.M."/>
            <person name="Grubbs K.J."/>
            <person name="Santa Maria K.C."/>
            <person name="Allen S.E."/>
            <person name="Farag S."/>
            <person name="Shank E.A."/>
            <person name="Bowers A."/>
        </authorList>
    </citation>
    <scope>NUCLEOTIDE SEQUENCE [LARGE SCALE GENOMIC DNA]</scope>
    <source>
        <strain evidence="1 2">AFS022681</strain>
    </source>
</reference>
<dbReference type="InterPro" id="IPR025975">
    <property type="entry name" value="Polysacc_lyase"/>
</dbReference>
<evidence type="ECO:0008006" key="3">
    <source>
        <dbReference type="Google" id="ProtNLM"/>
    </source>
</evidence>
<dbReference type="Proteomes" id="UP000220032">
    <property type="component" value="Unassembled WGS sequence"/>
</dbReference>
<dbReference type="RefSeq" id="WP_098343833.1">
    <property type="nucleotide sequence ID" value="NZ_NTRR01000064.1"/>
</dbReference>
<accession>A0A2A8ZUN8</accession>
<sequence>MKKILAICILFVSLLVVGIVFVDIKKTVKQSDVSKKEKNSTFKEINNPIILEDNFQSGLEKWKIAINDAESRMNLDTDTISRRVHIVDAPGMTSNYKAVQFVVPHSQGQFRSEIAQPYEEGFHERWYTARIYIPQDWVFDKSSGNDIVMQWHAVLGGDRVDRDFPELAIAVEGDRWKIQRAFGSPANIGRDFKTLDELVQQGVWSSWVIYARWSAGSDGLLRIWKDGKVVWEVQGPNAYTTRARTPYFKIGLYHPQWKPKYGEPKPGLVKERKVFITDVKIGSEEATYQDMMTKSDLLKKEK</sequence>
<gene>
    <name evidence="1" type="ORF">CN307_28145</name>
</gene>
<dbReference type="Pfam" id="PF14099">
    <property type="entry name" value="Polysacc_lyase"/>
    <property type="match status" value="1"/>
</dbReference>
<organism evidence="1 2">
    <name type="scientific">Bacillus cereus</name>
    <dbReference type="NCBI Taxonomy" id="1396"/>
    <lineage>
        <taxon>Bacteria</taxon>
        <taxon>Bacillati</taxon>
        <taxon>Bacillota</taxon>
        <taxon>Bacilli</taxon>
        <taxon>Bacillales</taxon>
        <taxon>Bacillaceae</taxon>
        <taxon>Bacillus</taxon>
        <taxon>Bacillus cereus group</taxon>
    </lineage>
</organism>
<comment type="caution">
    <text evidence="1">The sequence shown here is derived from an EMBL/GenBank/DDBJ whole genome shotgun (WGS) entry which is preliminary data.</text>
</comment>
<name>A0A2A8ZUN8_BACCE</name>
<evidence type="ECO:0000313" key="1">
    <source>
        <dbReference type="EMBL" id="PFE08462.1"/>
    </source>
</evidence>
<evidence type="ECO:0000313" key="2">
    <source>
        <dbReference type="Proteomes" id="UP000220032"/>
    </source>
</evidence>
<dbReference type="Gene3D" id="2.60.120.200">
    <property type="match status" value="1"/>
</dbReference>
<proteinExistence type="predicted"/>
<dbReference type="EMBL" id="NTRR01000064">
    <property type="protein sequence ID" value="PFE08462.1"/>
    <property type="molecule type" value="Genomic_DNA"/>
</dbReference>